<gene>
    <name evidence="3" type="ORF">OY187_31150</name>
</gene>
<evidence type="ECO:0000313" key="3">
    <source>
        <dbReference type="EMBL" id="MCZ0732512.1"/>
    </source>
</evidence>
<keyword evidence="2" id="KW-1133">Transmembrane helix</keyword>
<feature type="coiled-coil region" evidence="1">
    <location>
        <begin position="49"/>
        <end position="80"/>
    </location>
</feature>
<proteinExistence type="predicted"/>
<name>A0ABT4HS58_MYCIR</name>
<dbReference type="RefSeq" id="WP_268788156.1">
    <property type="nucleotide sequence ID" value="NZ_JAPQYE010000034.1"/>
</dbReference>
<evidence type="ECO:0000313" key="4">
    <source>
        <dbReference type="Proteomes" id="UP001084650"/>
    </source>
</evidence>
<organism evidence="3 4">
    <name type="scientific">Mycolicibacterium iranicum</name>
    <name type="common">Mycobacterium iranicum</name>
    <dbReference type="NCBI Taxonomy" id="912594"/>
    <lineage>
        <taxon>Bacteria</taxon>
        <taxon>Bacillati</taxon>
        <taxon>Actinomycetota</taxon>
        <taxon>Actinomycetes</taxon>
        <taxon>Mycobacteriales</taxon>
        <taxon>Mycobacteriaceae</taxon>
        <taxon>Mycolicibacterium</taxon>
    </lineage>
</organism>
<accession>A0ABT4HS58</accession>
<keyword evidence="4" id="KW-1185">Reference proteome</keyword>
<sequence length="346" mass="35844">MIILGKVRPLSGHLAEPHPQVLIIAPLIAVGAVTGSGGLALGGKGALAMKKAQAQRSDAIQRYEERRARSQAAVDATNELLQQLGDDQKQALTDVVLRMADFLRRNERQVRENERLLVDGIDTTMRHVTGLTRLDIDAASWIAGTIGSVGAGMGAGLGVTAAAGTFGVASTGAAITGLSGAAATNATMAFLGGGSLAAGGGGMALGAAALNFVTIGPGLLVAGLVTHAQGDKALTQAKEVCTKVEVGIAELDEFDAKMAAVDARAHELRSVLSDLRERAVAALDLLESEPFEAQEHADRFQRAMTLAMAVRDVSAAPVVDDAGQLTEESAQLTVRYRAMSRENFNA</sequence>
<reference evidence="3" key="1">
    <citation type="submission" date="2022-12" db="EMBL/GenBank/DDBJ databases">
        <title>Whole genome sequence of Mycolicibacterium iranicum strain SBH312.</title>
        <authorList>
            <person name="Jani J."/>
            <person name="Arifin Mustapha Z."/>
            <person name="Ahmed K."/>
            <person name="Kai Ling C."/>
        </authorList>
    </citation>
    <scope>NUCLEOTIDE SEQUENCE</scope>
    <source>
        <strain evidence="3">SBH312</strain>
    </source>
</reference>
<keyword evidence="1" id="KW-0175">Coiled coil</keyword>
<keyword evidence="2" id="KW-0812">Transmembrane</keyword>
<comment type="caution">
    <text evidence="3">The sequence shown here is derived from an EMBL/GenBank/DDBJ whole genome shotgun (WGS) entry which is preliminary data.</text>
</comment>
<feature type="transmembrane region" description="Helical" evidence="2">
    <location>
        <begin position="20"/>
        <end position="41"/>
    </location>
</feature>
<keyword evidence="2" id="KW-0472">Membrane</keyword>
<dbReference type="Proteomes" id="UP001084650">
    <property type="component" value="Unassembled WGS sequence"/>
</dbReference>
<dbReference type="EMBL" id="JAPQYE010000034">
    <property type="protein sequence ID" value="MCZ0732512.1"/>
    <property type="molecule type" value="Genomic_DNA"/>
</dbReference>
<evidence type="ECO:0000256" key="1">
    <source>
        <dbReference type="SAM" id="Coils"/>
    </source>
</evidence>
<protein>
    <submittedName>
        <fullName evidence="3">Uncharacterized protein</fullName>
    </submittedName>
</protein>
<evidence type="ECO:0000256" key="2">
    <source>
        <dbReference type="SAM" id="Phobius"/>
    </source>
</evidence>